<evidence type="ECO:0000256" key="5">
    <source>
        <dbReference type="ARBA" id="ARBA00023136"/>
    </source>
</evidence>
<proteinExistence type="predicted"/>
<keyword evidence="3 6" id="KW-0812">Transmembrane</keyword>
<keyword evidence="5 6" id="KW-0472">Membrane</keyword>
<dbReference type="KEGG" id="pmes:FX988_03691"/>
<dbReference type="EMBL" id="CP047656">
    <property type="protein sequence ID" value="QHJ13430.1"/>
    <property type="molecule type" value="Genomic_DNA"/>
</dbReference>
<evidence type="ECO:0000256" key="6">
    <source>
        <dbReference type="SAM" id="Phobius"/>
    </source>
</evidence>
<protein>
    <submittedName>
        <fullName evidence="8">ECA polysaccharide chain length modulation protein</fullName>
    </submittedName>
</protein>
<dbReference type="PANTHER" id="PTHR32309:SF13">
    <property type="entry name" value="FERRIC ENTEROBACTIN TRANSPORT PROTEIN FEPE"/>
    <property type="match status" value="1"/>
</dbReference>
<feature type="domain" description="Polysaccharide chain length determinant N-terminal" evidence="7">
    <location>
        <begin position="31"/>
        <end position="133"/>
    </location>
</feature>
<dbReference type="PANTHER" id="PTHR32309">
    <property type="entry name" value="TYROSINE-PROTEIN KINASE"/>
    <property type="match status" value="1"/>
</dbReference>
<dbReference type="OrthoDB" id="9775724at2"/>
<dbReference type="GO" id="GO:0005886">
    <property type="term" value="C:plasma membrane"/>
    <property type="evidence" value="ECO:0007669"/>
    <property type="project" value="UniProtKB-SubCell"/>
</dbReference>
<evidence type="ECO:0000313" key="9">
    <source>
        <dbReference type="Proteomes" id="UP000464524"/>
    </source>
</evidence>
<evidence type="ECO:0000256" key="4">
    <source>
        <dbReference type="ARBA" id="ARBA00022989"/>
    </source>
</evidence>
<evidence type="ECO:0000259" key="7">
    <source>
        <dbReference type="Pfam" id="PF02706"/>
    </source>
</evidence>
<dbReference type="GO" id="GO:0004713">
    <property type="term" value="F:protein tyrosine kinase activity"/>
    <property type="evidence" value="ECO:0007669"/>
    <property type="project" value="TreeGrafter"/>
</dbReference>
<comment type="subcellular location">
    <subcellularLocation>
        <location evidence="1">Cell membrane</location>
        <topology evidence="1">Multi-pass membrane protein</topology>
    </subcellularLocation>
</comment>
<gene>
    <name evidence="8" type="ORF">FX988_03691</name>
</gene>
<reference evidence="8 9" key="1">
    <citation type="submission" date="2019-12" db="EMBL/GenBank/DDBJ databases">
        <title>Genome sequencing and assembly of endphytes of Porphyra tenera.</title>
        <authorList>
            <person name="Park J.M."/>
            <person name="Shin R."/>
            <person name="Jo S.H."/>
        </authorList>
    </citation>
    <scope>NUCLEOTIDE SEQUENCE [LARGE SCALE GENOMIC DNA]</scope>
    <source>
        <strain evidence="8 9">GPM4</strain>
    </source>
</reference>
<dbReference type="InterPro" id="IPR003856">
    <property type="entry name" value="LPS_length_determ_N"/>
</dbReference>
<dbReference type="Proteomes" id="UP000464524">
    <property type="component" value="Chromosome"/>
</dbReference>
<feature type="transmembrane region" description="Helical" evidence="6">
    <location>
        <begin position="301"/>
        <end position="324"/>
    </location>
</feature>
<evidence type="ECO:0000256" key="3">
    <source>
        <dbReference type="ARBA" id="ARBA00022692"/>
    </source>
</evidence>
<evidence type="ECO:0000256" key="1">
    <source>
        <dbReference type="ARBA" id="ARBA00004651"/>
    </source>
</evidence>
<sequence length="332" mass="37549">MTDTKNNTSEKDKIQYVAISPDMFQAQNNDDEIDLRELWNVIWRGKWIIIAITAIFAVASVFYALSLPNIYKSEALLAPADTDQQGGLSGLSGQLGGLASLAGVNLGGGKTDKTALAIEILKSREFFAKFAEKHDILPDLMAAKGWDMASNTVIYDEEIYSSESGEWVREVRAPKKAKPSMQEAKQEFEKLFSVDKSIETGMVNISIEHYSPDVAKQWVDWLIQDINSDMKMREKNEAERSIKYLESQINKTTVVEQRTLLFQLIEEQAKTLMFAEVREEYAFKTIDSAEIPEKKSSPRRVLIILFSLFAGCGLGIIIIFTRFFSENSQREE</sequence>
<dbReference type="InterPro" id="IPR050445">
    <property type="entry name" value="Bact_polysacc_biosynth/exp"/>
</dbReference>
<name>A0A857JQJ8_9ALTE</name>
<evidence type="ECO:0000256" key="2">
    <source>
        <dbReference type="ARBA" id="ARBA00022475"/>
    </source>
</evidence>
<dbReference type="AlphaFoldDB" id="A0A857JQJ8"/>
<keyword evidence="9" id="KW-1185">Reference proteome</keyword>
<accession>A0A857JQJ8</accession>
<keyword evidence="2" id="KW-1003">Cell membrane</keyword>
<keyword evidence="4 6" id="KW-1133">Transmembrane helix</keyword>
<dbReference type="RefSeq" id="WP_160181521.1">
    <property type="nucleotide sequence ID" value="NZ_CP047656.1"/>
</dbReference>
<dbReference type="Pfam" id="PF02706">
    <property type="entry name" value="Wzz"/>
    <property type="match status" value="1"/>
</dbReference>
<evidence type="ECO:0000313" key="8">
    <source>
        <dbReference type="EMBL" id="QHJ13430.1"/>
    </source>
</evidence>
<organism evidence="8 9">
    <name type="scientific">Paraglaciecola mesophila</name>
    <dbReference type="NCBI Taxonomy" id="197222"/>
    <lineage>
        <taxon>Bacteria</taxon>
        <taxon>Pseudomonadati</taxon>
        <taxon>Pseudomonadota</taxon>
        <taxon>Gammaproteobacteria</taxon>
        <taxon>Alteromonadales</taxon>
        <taxon>Alteromonadaceae</taxon>
        <taxon>Paraglaciecola</taxon>
    </lineage>
</organism>
<feature type="transmembrane region" description="Helical" evidence="6">
    <location>
        <begin position="47"/>
        <end position="65"/>
    </location>
</feature>